<dbReference type="Gene3D" id="1.25.40.10">
    <property type="entry name" value="Tetratricopeptide repeat domain"/>
    <property type="match status" value="2"/>
</dbReference>
<gene>
    <name evidence="3" type="ORF">PG999_008386</name>
</gene>
<proteinExistence type="predicted"/>
<dbReference type="SUPFAM" id="SSF48452">
    <property type="entry name" value="TPR-like"/>
    <property type="match status" value="1"/>
</dbReference>
<dbReference type="PANTHER" id="PTHR48182">
    <property type="entry name" value="PROTEIN SERAC1"/>
    <property type="match status" value="1"/>
</dbReference>
<evidence type="ECO:0000313" key="4">
    <source>
        <dbReference type="Proteomes" id="UP001392437"/>
    </source>
</evidence>
<comment type="caution">
    <text evidence="3">The sequence shown here is derived from an EMBL/GenBank/DDBJ whole genome shotgun (WGS) entry which is preliminary data.</text>
</comment>
<dbReference type="InterPro" id="IPR002182">
    <property type="entry name" value="NB-ARC"/>
</dbReference>
<protein>
    <recommendedName>
        <fullName evidence="2">NB-ARC domain-containing protein</fullName>
    </recommendedName>
</protein>
<dbReference type="InterPro" id="IPR029058">
    <property type="entry name" value="AB_hydrolase_fold"/>
</dbReference>
<dbReference type="PANTHER" id="PTHR48182:SF3">
    <property type="entry name" value="DUF676 DOMAIN-CONTAINING PROTEIN"/>
    <property type="match status" value="1"/>
</dbReference>
<dbReference type="AlphaFoldDB" id="A0AAW0QG80"/>
<dbReference type="InterPro" id="IPR011990">
    <property type="entry name" value="TPR-like_helical_dom_sf"/>
</dbReference>
<dbReference type="EMBL" id="JAQQWP010000008">
    <property type="protein sequence ID" value="KAK8105027.1"/>
    <property type="molecule type" value="Genomic_DNA"/>
</dbReference>
<evidence type="ECO:0000259" key="2">
    <source>
        <dbReference type="Pfam" id="PF00931"/>
    </source>
</evidence>
<evidence type="ECO:0000256" key="1">
    <source>
        <dbReference type="SAM" id="MobiDB-lite"/>
    </source>
</evidence>
<dbReference type="Pfam" id="PF13424">
    <property type="entry name" value="TPR_12"/>
    <property type="match status" value="2"/>
</dbReference>
<evidence type="ECO:0000313" key="3">
    <source>
        <dbReference type="EMBL" id="KAK8105027.1"/>
    </source>
</evidence>
<dbReference type="SUPFAM" id="SSF52540">
    <property type="entry name" value="P-loop containing nucleoside triphosphate hydrolases"/>
    <property type="match status" value="1"/>
</dbReference>
<dbReference type="Pfam" id="PF13374">
    <property type="entry name" value="TPR_10"/>
    <property type="match status" value="1"/>
</dbReference>
<organism evidence="3 4">
    <name type="scientific">Apiospora kogelbergensis</name>
    <dbReference type="NCBI Taxonomy" id="1337665"/>
    <lineage>
        <taxon>Eukaryota</taxon>
        <taxon>Fungi</taxon>
        <taxon>Dikarya</taxon>
        <taxon>Ascomycota</taxon>
        <taxon>Pezizomycotina</taxon>
        <taxon>Sordariomycetes</taxon>
        <taxon>Xylariomycetidae</taxon>
        <taxon>Amphisphaeriales</taxon>
        <taxon>Apiosporaceae</taxon>
        <taxon>Apiospora</taxon>
    </lineage>
</organism>
<sequence>MSLSPSVNPEATTAPLPGAEEPPATPKPSSKPKARPNLETIRPQDTGLKIMFEPPELDDIEYDLVAVHGIGAHPRTAWEHRVKKVNWLSDATMLPSSLPRARIMTYGYQSYWFGDDAVRISIEGVATSLLQDLDEKRFDCQDRPLLLVGHCFGGLVMQKAYTLAGLHRDDHPGILDSITGMVFLGTPHKGVSNSSGPLTLSEVYNAIVAAEVHTQDNVLYSMSQDNDVLQDTVHNFTRAVGNLQAKAPKLFCFYESKATNTGLVAGLKNIPLEFVATESSATLSGHEKRSLALNHFDLNKFEDCEDNGYKSVKHQIVRMAKASHDIICLREKDKASANAMVSNFTNRNHLPSLAAPIAREEHFAPRGGVLKELEDKFNKTYMVVLRGDSGHGKTHIAVEYASYFQRAHPGSYVHWVNSDCPVQFENSYKEIAEKLHLSRAEVKASGVLAAVRDALKQDVSGQWLMVLDGLEDLDLRESSGFDSGSLFQEYVPKSSHRAQILVTTRSKPIASHLARGDASSIITVPQLSDGDASFLLLGRSTSDKKMLESSISTAKKLGGSAGTLTLANIYRKKTRVSKTCITWKEYLNKMGLETNPLKGSQIPVRAWQLMFDLLHKDHVEAAELLLLVASLDVGTVSSAFFDRNELSVLSKRLVDYGMIEPSADRRLVNLTPLIRRCVRTWLRENDKQDSQEAKTLSAVVYRFDETDADTSSHILPCALAAIKFQPTTAKAKSDLATLRWKVAVYYKDHGQNKVAHGHLERCLKLREGDSHMDEDVIQKTKRMMEEIKGLTQVASRESTKGTKNGINVSPASVARKQLRQLEKLQGRDHVGTIRKASDFAKLDMMHGNKGTSSQAISQYQRVLDWCIKNRGPDHLDTARQQHHLALAYEDGGDHGRAAQLYLQAAQTTEQSLDPDNAEQHRILANMACMYVEQGRVDEAQDAFELALRGQRSVLGFDHPDTLVTRQNMAILLGDAGQLETAGTRLQEILVLQDRLLGQHDRNTLSTACSLAQNLGLRKHYEASATLFKGTWEKQREVLGETHRDTLKTREMLDQLMQAKGKSEN</sequence>
<dbReference type="SUPFAM" id="SSF53474">
    <property type="entry name" value="alpha/beta-Hydrolases"/>
    <property type="match status" value="1"/>
</dbReference>
<feature type="region of interest" description="Disordered" evidence="1">
    <location>
        <begin position="1"/>
        <end position="44"/>
    </location>
</feature>
<reference evidence="3 4" key="1">
    <citation type="submission" date="2023-01" db="EMBL/GenBank/DDBJ databases">
        <title>Analysis of 21 Apiospora genomes using comparative genomics revels a genus with tremendous synthesis potential of carbohydrate active enzymes and secondary metabolites.</title>
        <authorList>
            <person name="Sorensen T."/>
        </authorList>
    </citation>
    <scope>NUCLEOTIDE SEQUENCE [LARGE SCALE GENOMIC DNA]</scope>
    <source>
        <strain evidence="3 4">CBS 117206</strain>
    </source>
</reference>
<accession>A0AAW0QG80</accession>
<dbReference type="Gene3D" id="3.40.50.300">
    <property type="entry name" value="P-loop containing nucleotide triphosphate hydrolases"/>
    <property type="match status" value="1"/>
</dbReference>
<dbReference type="Gene3D" id="3.40.50.1820">
    <property type="entry name" value="alpha/beta hydrolase"/>
    <property type="match status" value="1"/>
</dbReference>
<name>A0AAW0QG80_9PEZI</name>
<keyword evidence="4" id="KW-1185">Reference proteome</keyword>
<dbReference type="InterPro" id="IPR052374">
    <property type="entry name" value="SERAC1"/>
</dbReference>
<dbReference type="InterPro" id="IPR027417">
    <property type="entry name" value="P-loop_NTPase"/>
</dbReference>
<feature type="domain" description="NB-ARC" evidence="2">
    <location>
        <begin position="371"/>
        <end position="529"/>
    </location>
</feature>
<dbReference type="Proteomes" id="UP001392437">
    <property type="component" value="Unassembled WGS sequence"/>
</dbReference>
<dbReference type="Pfam" id="PF00931">
    <property type="entry name" value="NB-ARC"/>
    <property type="match status" value="1"/>
</dbReference>
<feature type="compositionally biased region" description="Polar residues" evidence="1">
    <location>
        <begin position="1"/>
        <end position="11"/>
    </location>
</feature>